<protein>
    <recommendedName>
        <fullName evidence="4">UV-B-induced protein At3g17800, chloroplastic-like</fullName>
    </recommendedName>
</protein>
<evidence type="ECO:0008006" key="4">
    <source>
        <dbReference type="Google" id="ProtNLM"/>
    </source>
</evidence>
<accession>A0AAV0FWR6</accession>
<sequence>MEATASLRSSGAICCGSDKAGFFSAHTTPEFVRFGFRSPLSSPCMKLYPFDSHLKSGNQRVAYKSGRYNSIRASLPPSRSGDSTVPIAPLQFESPVGQFLSQVIINHPHLVPAAVDHQLQQLMIAQDARKDEPSVSGTELVLYRRIAEVKAKERRKALEEILYAMVVQKFMDGGVPLIPAINLQSSPDSSPARVVDVWSIKNEQLLHLHSPDAYEMIQYHLALILGDKLGDNNASAIQINKFRVGQVYAASVMYGYFLKRVVQRFQLEKTVKILPQRGVGRREASGNLQAPEEEVLRSGNDENNDDNDDVSFSSTESSSHPEVNKAFFSSGFNASRLKSYVMSLDGEILQAYASIRSKEAIQIIEKHTEALFGRPEVAITRQGTIDFSKEEMVMIRFSGLKRLILEALTFGSFLWDVESYVDLRYHFVTHH</sequence>
<dbReference type="EMBL" id="CAMAPF010001022">
    <property type="protein sequence ID" value="CAH9140076.1"/>
    <property type="molecule type" value="Genomic_DNA"/>
</dbReference>
<dbReference type="PANTHER" id="PTHR31808">
    <property type="entry name" value="EXPRESSED PROTEIN"/>
    <property type="match status" value="1"/>
</dbReference>
<feature type="region of interest" description="Disordered" evidence="1">
    <location>
        <begin position="282"/>
        <end position="322"/>
    </location>
</feature>
<reference evidence="2" key="1">
    <citation type="submission" date="2022-07" db="EMBL/GenBank/DDBJ databases">
        <authorList>
            <person name="Macas J."/>
            <person name="Novak P."/>
            <person name="Neumann P."/>
        </authorList>
    </citation>
    <scope>NUCLEOTIDE SEQUENCE</scope>
</reference>
<gene>
    <name evidence="2" type="ORF">CEPIT_LOCUS38065</name>
</gene>
<proteinExistence type="predicted"/>
<organism evidence="2 3">
    <name type="scientific">Cuscuta epithymum</name>
    <dbReference type="NCBI Taxonomy" id="186058"/>
    <lineage>
        <taxon>Eukaryota</taxon>
        <taxon>Viridiplantae</taxon>
        <taxon>Streptophyta</taxon>
        <taxon>Embryophyta</taxon>
        <taxon>Tracheophyta</taxon>
        <taxon>Spermatophyta</taxon>
        <taxon>Magnoliopsida</taxon>
        <taxon>eudicotyledons</taxon>
        <taxon>Gunneridae</taxon>
        <taxon>Pentapetalae</taxon>
        <taxon>asterids</taxon>
        <taxon>lamiids</taxon>
        <taxon>Solanales</taxon>
        <taxon>Convolvulaceae</taxon>
        <taxon>Cuscuteae</taxon>
        <taxon>Cuscuta</taxon>
        <taxon>Cuscuta subgen. Cuscuta</taxon>
    </lineage>
</organism>
<evidence type="ECO:0000256" key="1">
    <source>
        <dbReference type="SAM" id="MobiDB-lite"/>
    </source>
</evidence>
<evidence type="ECO:0000313" key="2">
    <source>
        <dbReference type="EMBL" id="CAH9140076.1"/>
    </source>
</evidence>
<dbReference type="Proteomes" id="UP001152523">
    <property type="component" value="Unassembled WGS sequence"/>
</dbReference>
<comment type="caution">
    <text evidence="2">The sequence shown here is derived from an EMBL/GenBank/DDBJ whole genome shotgun (WGS) entry which is preliminary data.</text>
</comment>
<name>A0AAV0FWR6_9ASTE</name>
<dbReference type="AlphaFoldDB" id="A0AAV0FWR6"/>
<dbReference type="Pfam" id="PF05542">
    <property type="entry name" value="DUF760"/>
    <property type="match status" value="1"/>
</dbReference>
<dbReference type="PANTHER" id="PTHR31808:SF4">
    <property type="entry name" value="LIGASE, PUTATIVE (DUF760)-RELATED"/>
    <property type="match status" value="1"/>
</dbReference>
<dbReference type="InterPro" id="IPR008479">
    <property type="entry name" value="DUF760"/>
</dbReference>
<evidence type="ECO:0000313" key="3">
    <source>
        <dbReference type="Proteomes" id="UP001152523"/>
    </source>
</evidence>
<dbReference type="InterPro" id="IPR038925">
    <property type="entry name" value="At3g17800-like"/>
</dbReference>
<keyword evidence="3" id="KW-1185">Reference proteome</keyword>